<evidence type="ECO:0000313" key="1">
    <source>
        <dbReference type="EMBL" id="PNR99293.1"/>
    </source>
</evidence>
<dbReference type="RefSeq" id="WP_245857207.1">
    <property type="nucleotide sequence ID" value="NZ_AZRM01000037.1"/>
</dbReference>
<organism evidence="1 2">
    <name type="scientific">Petrotoga miotherma DSM 10691</name>
    <dbReference type="NCBI Taxonomy" id="1434326"/>
    <lineage>
        <taxon>Bacteria</taxon>
        <taxon>Thermotogati</taxon>
        <taxon>Thermotogota</taxon>
        <taxon>Thermotogae</taxon>
        <taxon>Petrotogales</taxon>
        <taxon>Petrotogaceae</taxon>
        <taxon>Petrotoga</taxon>
    </lineage>
</organism>
<evidence type="ECO:0000313" key="2">
    <source>
        <dbReference type="Proteomes" id="UP000236199"/>
    </source>
</evidence>
<dbReference type="EMBL" id="AZRM01000037">
    <property type="protein sequence ID" value="PNR99293.1"/>
    <property type="molecule type" value="Genomic_DNA"/>
</dbReference>
<accession>A0A2K1P923</accession>
<dbReference type="Proteomes" id="UP000236199">
    <property type="component" value="Unassembled WGS sequence"/>
</dbReference>
<sequence>MTIAEKLRNEGKLEGEREFAIRMLSGRFGRQLTTEMKEKIKEAEERRINQIIDNIFEITIEELKEILK</sequence>
<reference evidence="1 2" key="1">
    <citation type="submission" date="2013-12" db="EMBL/GenBank/DDBJ databases">
        <title>Comparative genomics of Petrotoga isolates.</title>
        <authorList>
            <person name="Nesbo C.L."/>
            <person name="Charchuk R."/>
            <person name="Chow K."/>
        </authorList>
    </citation>
    <scope>NUCLEOTIDE SEQUENCE [LARGE SCALE GENOMIC DNA]</scope>
    <source>
        <strain evidence="1 2">DSM 10691</strain>
    </source>
</reference>
<protein>
    <recommendedName>
        <fullName evidence="3">DUF4351 domain-containing protein</fullName>
    </recommendedName>
</protein>
<comment type="caution">
    <text evidence="1">The sequence shown here is derived from an EMBL/GenBank/DDBJ whole genome shotgun (WGS) entry which is preliminary data.</text>
</comment>
<gene>
    <name evidence="1" type="ORF">X928_07665</name>
</gene>
<keyword evidence="2" id="KW-1185">Reference proteome</keyword>
<proteinExistence type="predicted"/>
<evidence type="ECO:0008006" key="3">
    <source>
        <dbReference type="Google" id="ProtNLM"/>
    </source>
</evidence>
<dbReference type="AlphaFoldDB" id="A0A2K1P923"/>
<name>A0A2K1P923_9BACT</name>